<dbReference type="Proteomes" id="UP000004995">
    <property type="component" value="Unassembled WGS sequence"/>
</dbReference>
<reference evidence="2" key="1">
    <citation type="journal article" date="2012" name="Nat. Biotechnol.">
        <title>Reference genome sequence of the model plant Setaria.</title>
        <authorList>
            <person name="Bennetzen J.L."/>
            <person name="Schmutz J."/>
            <person name="Wang H."/>
            <person name="Percifield R."/>
            <person name="Hawkins J."/>
            <person name="Pontaroli A.C."/>
            <person name="Estep M."/>
            <person name="Feng L."/>
            <person name="Vaughn J.N."/>
            <person name="Grimwood J."/>
            <person name="Jenkins J."/>
            <person name="Barry K."/>
            <person name="Lindquist E."/>
            <person name="Hellsten U."/>
            <person name="Deshpande S."/>
            <person name="Wang X."/>
            <person name="Wu X."/>
            <person name="Mitros T."/>
            <person name="Triplett J."/>
            <person name="Yang X."/>
            <person name="Ye C.Y."/>
            <person name="Mauro-Herrera M."/>
            <person name="Wang L."/>
            <person name="Li P."/>
            <person name="Sharma M."/>
            <person name="Sharma R."/>
            <person name="Ronald P.C."/>
            <person name="Panaud O."/>
            <person name="Kellogg E.A."/>
            <person name="Brutnell T.P."/>
            <person name="Doust A.N."/>
            <person name="Tuskan G.A."/>
            <person name="Rokhsar D."/>
            <person name="Devos K.M."/>
        </authorList>
    </citation>
    <scope>NUCLEOTIDE SEQUENCE [LARGE SCALE GENOMIC DNA]</scope>
    <source>
        <strain evidence="2">cv. Yugu1</strain>
    </source>
</reference>
<keyword evidence="2" id="KW-1185">Reference proteome</keyword>
<evidence type="ECO:0008006" key="3">
    <source>
        <dbReference type="Google" id="ProtNLM"/>
    </source>
</evidence>
<dbReference type="PANTHER" id="PTHR33086:SF98">
    <property type="entry name" value="OS05G0468200 PROTEIN"/>
    <property type="match status" value="1"/>
</dbReference>
<dbReference type="HOGENOM" id="CLU_2268483_0_0_1"/>
<name>K3ZGU9_SETIT</name>
<protein>
    <recommendedName>
        <fullName evidence="3">DUF1618 domain-containing protein</fullName>
    </recommendedName>
</protein>
<evidence type="ECO:0000313" key="1">
    <source>
        <dbReference type="EnsemblPlants" id="KQL15092"/>
    </source>
</evidence>
<accession>K3ZGU9</accession>
<proteinExistence type="predicted"/>
<reference evidence="1" key="2">
    <citation type="submission" date="2018-08" db="UniProtKB">
        <authorList>
            <consortium name="EnsemblPlants"/>
        </authorList>
    </citation>
    <scope>IDENTIFICATION</scope>
    <source>
        <strain evidence="1">Yugu1</strain>
    </source>
</reference>
<dbReference type="EMBL" id="AGNK02001650">
    <property type="status" value="NOT_ANNOTATED_CDS"/>
    <property type="molecule type" value="Genomic_DNA"/>
</dbReference>
<dbReference type="Gramene" id="KQL15092">
    <property type="protein sequence ID" value="KQL15092"/>
    <property type="gene ID" value="SETIT_025801mg"/>
</dbReference>
<organism evidence="1 2">
    <name type="scientific">Setaria italica</name>
    <name type="common">Foxtail millet</name>
    <name type="synonym">Panicum italicum</name>
    <dbReference type="NCBI Taxonomy" id="4555"/>
    <lineage>
        <taxon>Eukaryota</taxon>
        <taxon>Viridiplantae</taxon>
        <taxon>Streptophyta</taxon>
        <taxon>Embryophyta</taxon>
        <taxon>Tracheophyta</taxon>
        <taxon>Spermatophyta</taxon>
        <taxon>Magnoliopsida</taxon>
        <taxon>Liliopsida</taxon>
        <taxon>Poales</taxon>
        <taxon>Poaceae</taxon>
        <taxon>PACMAD clade</taxon>
        <taxon>Panicoideae</taxon>
        <taxon>Panicodae</taxon>
        <taxon>Paniceae</taxon>
        <taxon>Cenchrinae</taxon>
        <taxon>Setaria</taxon>
    </lineage>
</organism>
<evidence type="ECO:0000313" key="2">
    <source>
        <dbReference type="Proteomes" id="UP000004995"/>
    </source>
</evidence>
<sequence length="103" mass="11599">MRRFLSQTGEWEKLVGLPSSLPLARRMVIDHAVLDFADRLWWVNVSWGAISADPLGDRPELRFVEAPQALGRHRRMPEWGPRGEAALRRGVPGAAFLSQLVCP</sequence>
<dbReference type="InParanoid" id="K3ZGU9"/>
<dbReference type="AlphaFoldDB" id="K3ZGU9"/>
<dbReference type="PANTHER" id="PTHR33086">
    <property type="entry name" value="OS05G0468200 PROTEIN-RELATED"/>
    <property type="match status" value="1"/>
</dbReference>
<dbReference type="EnsemblPlants" id="KQL15092">
    <property type="protein sequence ID" value="KQL15092"/>
    <property type="gene ID" value="SETIT_025801mg"/>
</dbReference>